<accession>A0AAN9EEP8</accession>
<dbReference type="PANTHER" id="PTHR21712">
    <property type="entry name" value="PRE-RRNA-PROCESSING PROTEIN FHL1"/>
    <property type="match status" value="1"/>
</dbReference>
<dbReference type="InterPro" id="IPR008984">
    <property type="entry name" value="SMAD_FHA_dom_sf"/>
</dbReference>
<dbReference type="Gene3D" id="2.60.200.20">
    <property type="match status" value="1"/>
</dbReference>
<organism evidence="4 5">
    <name type="scientific">Crotalaria pallida</name>
    <name type="common">Smooth rattlebox</name>
    <name type="synonym">Crotalaria striata</name>
    <dbReference type="NCBI Taxonomy" id="3830"/>
    <lineage>
        <taxon>Eukaryota</taxon>
        <taxon>Viridiplantae</taxon>
        <taxon>Streptophyta</taxon>
        <taxon>Embryophyta</taxon>
        <taxon>Tracheophyta</taxon>
        <taxon>Spermatophyta</taxon>
        <taxon>Magnoliopsida</taxon>
        <taxon>eudicotyledons</taxon>
        <taxon>Gunneridae</taxon>
        <taxon>Pentapetalae</taxon>
        <taxon>rosids</taxon>
        <taxon>fabids</taxon>
        <taxon>Fabales</taxon>
        <taxon>Fabaceae</taxon>
        <taxon>Papilionoideae</taxon>
        <taxon>50 kb inversion clade</taxon>
        <taxon>genistoids sensu lato</taxon>
        <taxon>core genistoids</taxon>
        <taxon>Crotalarieae</taxon>
        <taxon>Crotalaria</taxon>
    </lineage>
</organism>
<dbReference type="InterPro" id="IPR000253">
    <property type="entry name" value="FHA_dom"/>
</dbReference>
<dbReference type="InterPro" id="IPR045178">
    <property type="entry name" value="Fhl1/FHA1"/>
</dbReference>
<comment type="subcellular location">
    <subcellularLocation>
        <location evidence="1">Nucleus</location>
    </subcellularLocation>
</comment>
<gene>
    <name evidence="4" type="ORF">RIF29_29531</name>
</gene>
<proteinExistence type="predicted"/>
<dbReference type="PROSITE" id="PS50006">
    <property type="entry name" value="FHA_DOMAIN"/>
    <property type="match status" value="1"/>
</dbReference>
<evidence type="ECO:0000256" key="2">
    <source>
        <dbReference type="ARBA" id="ARBA00023242"/>
    </source>
</evidence>
<evidence type="ECO:0000259" key="3">
    <source>
        <dbReference type="PROSITE" id="PS50006"/>
    </source>
</evidence>
<dbReference type="Pfam" id="PF00498">
    <property type="entry name" value="FHA"/>
    <property type="match status" value="1"/>
</dbReference>
<dbReference type="PANTHER" id="PTHR21712:SF29">
    <property type="entry name" value="PRE-RRNA-PROCESSING PROTEIN FHL1"/>
    <property type="match status" value="1"/>
</dbReference>
<keyword evidence="5" id="KW-1185">Reference proteome</keyword>
<dbReference type="FunFam" id="2.60.200.20:FF:000014">
    <property type="entry name" value="FHA domain-containing protein FHA2"/>
    <property type="match status" value="1"/>
</dbReference>
<evidence type="ECO:0000256" key="1">
    <source>
        <dbReference type="ARBA" id="ARBA00004123"/>
    </source>
</evidence>
<name>A0AAN9EEP8_CROPI</name>
<dbReference type="EMBL" id="JAYWIO010000006">
    <property type="protein sequence ID" value="KAK7256097.1"/>
    <property type="molecule type" value="Genomic_DNA"/>
</dbReference>
<evidence type="ECO:0000313" key="4">
    <source>
        <dbReference type="EMBL" id="KAK7256097.1"/>
    </source>
</evidence>
<dbReference type="AlphaFoldDB" id="A0AAN9EEP8"/>
<dbReference type="SUPFAM" id="SSF49879">
    <property type="entry name" value="SMAD/FHA domain"/>
    <property type="match status" value="1"/>
</dbReference>
<protein>
    <recommendedName>
        <fullName evidence="3">FHA domain-containing protein</fullName>
    </recommendedName>
</protein>
<evidence type="ECO:0000313" key="5">
    <source>
        <dbReference type="Proteomes" id="UP001372338"/>
    </source>
</evidence>
<dbReference type="GO" id="GO:0005634">
    <property type="term" value="C:nucleus"/>
    <property type="evidence" value="ECO:0007669"/>
    <property type="project" value="UniProtKB-SubCell"/>
</dbReference>
<keyword evidence="2" id="KW-0539">Nucleus</keyword>
<sequence>MSITSKGNAGAASNMKVGFAKLQGEKFEYFMQTYSIILGCNDKTCTVDVDLSSLGGGIKISHHHARIFYDFKHHGFFLEVLSKYGCLVKGVLHLPGNKVKIDSQDLIQIGDVKFYFLLPLRSILGGPIGPRHLPSHVVGSVPKNGGPVMSYCSATTGMTIASGSSSIKKGTTNYYEDGISGKMGLRNEYEGNAVGSKGMTLLTATSS</sequence>
<dbReference type="Proteomes" id="UP001372338">
    <property type="component" value="Unassembled WGS sequence"/>
</dbReference>
<dbReference type="CDD" id="cd22701">
    <property type="entry name" value="FHA_FKH1-like"/>
    <property type="match status" value="1"/>
</dbReference>
<reference evidence="4 5" key="1">
    <citation type="submission" date="2024-01" db="EMBL/GenBank/DDBJ databases">
        <title>The genomes of 5 underutilized Papilionoideae crops provide insights into root nodulation and disease resistanc.</title>
        <authorList>
            <person name="Yuan L."/>
        </authorList>
    </citation>
    <scope>NUCLEOTIDE SEQUENCE [LARGE SCALE GENOMIC DNA]</scope>
    <source>
        <strain evidence="4">ZHUSHIDOU_FW_LH</strain>
        <tissue evidence="4">Leaf</tissue>
    </source>
</reference>
<feature type="domain" description="FHA" evidence="3">
    <location>
        <begin position="36"/>
        <end position="93"/>
    </location>
</feature>
<dbReference type="GO" id="GO:0043565">
    <property type="term" value="F:sequence-specific DNA binding"/>
    <property type="evidence" value="ECO:0007669"/>
    <property type="project" value="TreeGrafter"/>
</dbReference>
<dbReference type="GO" id="GO:0060962">
    <property type="term" value="P:regulation of ribosomal protein gene transcription by RNA polymerase II"/>
    <property type="evidence" value="ECO:0007669"/>
    <property type="project" value="InterPro"/>
</dbReference>
<comment type="caution">
    <text evidence="4">The sequence shown here is derived from an EMBL/GenBank/DDBJ whole genome shotgun (WGS) entry which is preliminary data.</text>
</comment>